<protein>
    <submittedName>
        <fullName evidence="1">Uncharacterized protein</fullName>
    </submittedName>
</protein>
<evidence type="ECO:0000313" key="1">
    <source>
        <dbReference type="EMBL" id="KJU84233.1"/>
    </source>
</evidence>
<dbReference type="AlphaFoldDB" id="A0A0F3GU39"/>
<evidence type="ECO:0000313" key="2">
    <source>
        <dbReference type="Proteomes" id="UP000033423"/>
    </source>
</evidence>
<sequence>RLGLGIAVPNRVVFGHTHQPIPWNAENAPRIDGIYAPDSSAPMTLHNCGGWLQKNGVFCGAEIFLYDSANGFSSVGIS</sequence>
<gene>
    <name evidence="1" type="ORF">MBAV_003573</name>
</gene>
<dbReference type="Proteomes" id="UP000033423">
    <property type="component" value="Unassembled WGS sequence"/>
</dbReference>
<organism evidence="1 2">
    <name type="scientific">Candidatus Magnetobacterium bavaricum</name>
    <dbReference type="NCBI Taxonomy" id="29290"/>
    <lineage>
        <taxon>Bacteria</taxon>
        <taxon>Pseudomonadati</taxon>
        <taxon>Nitrospirota</taxon>
        <taxon>Thermodesulfovibrionia</taxon>
        <taxon>Thermodesulfovibrionales</taxon>
        <taxon>Candidatus Magnetobacteriaceae</taxon>
        <taxon>Candidatus Magnetobacterium</taxon>
    </lineage>
</organism>
<feature type="non-terminal residue" evidence="1">
    <location>
        <position position="1"/>
    </location>
</feature>
<name>A0A0F3GU39_9BACT</name>
<dbReference type="EMBL" id="LACI01001561">
    <property type="protein sequence ID" value="KJU84233.1"/>
    <property type="molecule type" value="Genomic_DNA"/>
</dbReference>
<accession>A0A0F3GU39</accession>
<proteinExistence type="predicted"/>
<keyword evidence="2" id="KW-1185">Reference proteome</keyword>
<comment type="caution">
    <text evidence="1">The sequence shown here is derived from an EMBL/GenBank/DDBJ whole genome shotgun (WGS) entry which is preliminary data.</text>
</comment>
<reference evidence="1 2" key="1">
    <citation type="submission" date="2015-02" db="EMBL/GenBank/DDBJ databases">
        <title>Single-cell genomics of uncultivated deep-branching MTB reveals a conserved set of magnetosome genes.</title>
        <authorList>
            <person name="Kolinko S."/>
            <person name="Richter M."/>
            <person name="Glockner F.O."/>
            <person name="Brachmann A."/>
            <person name="Schuler D."/>
        </authorList>
    </citation>
    <scope>NUCLEOTIDE SEQUENCE [LARGE SCALE GENOMIC DNA]</scope>
    <source>
        <strain evidence="1">TM-1</strain>
    </source>
</reference>